<feature type="region of interest" description="Disordered" evidence="1">
    <location>
        <begin position="97"/>
        <end position="126"/>
    </location>
</feature>
<evidence type="ECO:0000313" key="2">
    <source>
        <dbReference type="EMBL" id="KAJ7393842.1"/>
    </source>
</evidence>
<name>A0A9X0A5P1_9CNID</name>
<reference evidence="2" key="1">
    <citation type="submission" date="2023-01" db="EMBL/GenBank/DDBJ databases">
        <title>Genome assembly of the deep-sea coral Lophelia pertusa.</title>
        <authorList>
            <person name="Herrera S."/>
            <person name="Cordes E."/>
        </authorList>
    </citation>
    <scope>NUCLEOTIDE SEQUENCE</scope>
    <source>
        <strain evidence="2">USNM1676648</strain>
        <tissue evidence="2">Polyp</tissue>
    </source>
</reference>
<organism evidence="2 3">
    <name type="scientific">Desmophyllum pertusum</name>
    <dbReference type="NCBI Taxonomy" id="174260"/>
    <lineage>
        <taxon>Eukaryota</taxon>
        <taxon>Metazoa</taxon>
        <taxon>Cnidaria</taxon>
        <taxon>Anthozoa</taxon>
        <taxon>Hexacorallia</taxon>
        <taxon>Scleractinia</taxon>
        <taxon>Caryophylliina</taxon>
        <taxon>Caryophylliidae</taxon>
        <taxon>Desmophyllum</taxon>
    </lineage>
</organism>
<proteinExistence type="predicted"/>
<protein>
    <submittedName>
        <fullName evidence="2">Uncharacterized protein</fullName>
    </submittedName>
</protein>
<dbReference type="AlphaFoldDB" id="A0A9X0A5P1"/>
<accession>A0A9X0A5P1</accession>
<feature type="compositionally biased region" description="Basic and acidic residues" evidence="1">
    <location>
        <begin position="98"/>
        <end position="118"/>
    </location>
</feature>
<keyword evidence="3" id="KW-1185">Reference proteome</keyword>
<gene>
    <name evidence="2" type="ORF">OS493_003509</name>
</gene>
<comment type="caution">
    <text evidence="2">The sequence shown here is derived from an EMBL/GenBank/DDBJ whole genome shotgun (WGS) entry which is preliminary data.</text>
</comment>
<evidence type="ECO:0000256" key="1">
    <source>
        <dbReference type="SAM" id="MobiDB-lite"/>
    </source>
</evidence>
<dbReference type="EMBL" id="MU825397">
    <property type="protein sequence ID" value="KAJ7393842.1"/>
    <property type="molecule type" value="Genomic_DNA"/>
</dbReference>
<dbReference type="Proteomes" id="UP001163046">
    <property type="component" value="Unassembled WGS sequence"/>
</dbReference>
<sequence>MSEVPLWKGKGENQRLAKYIQMRRENKTWSSCPSIIKESDDKICPSSGNPISGVDLQERWQEMIYGLRGRDVYFDLIEGSTARKQAHLKSELNYNWERAMRSEHSSPKSREKERRERGSSSLGDKLRKYLKKNQQNSKHCDFTIPEIIITEAPPDIRKRNIFDAEGSQC</sequence>
<evidence type="ECO:0000313" key="3">
    <source>
        <dbReference type="Proteomes" id="UP001163046"/>
    </source>
</evidence>